<feature type="compositionally biased region" description="Basic and acidic residues" evidence="8">
    <location>
        <begin position="35"/>
        <end position="55"/>
    </location>
</feature>
<dbReference type="RefSeq" id="WP_272743996.1">
    <property type="nucleotide sequence ID" value="NZ_JAQQKV010000001.1"/>
</dbReference>
<evidence type="ECO:0000313" key="11">
    <source>
        <dbReference type="EMBL" id="MDC7675670.1"/>
    </source>
</evidence>
<feature type="region of interest" description="Disordered" evidence="8">
    <location>
        <begin position="305"/>
        <end position="336"/>
    </location>
</feature>
<feature type="domain" description="TonB-dependent receptor plug" evidence="9">
    <location>
        <begin position="48"/>
        <end position="130"/>
    </location>
</feature>
<evidence type="ECO:0000256" key="3">
    <source>
        <dbReference type="ARBA" id="ARBA00022452"/>
    </source>
</evidence>
<keyword evidence="5 7" id="KW-0472">Membrane</keyword>
<evidence type="ECO:0000256" key="1">
    <source>
        <dbReference type="ARBA" id="ARBA00004571"/>
    </source>
</evidence>
<keyword evidence="3 7" id="KW-1134">Transmembrane beta strand</keyword>
<feature type="region of interest" description="Disordered" evidence="8">
    <location>
        <begin position="1"/>
        <end position="55"/>
    </location>
</feature>
<dbReference type="PANTHER" id="PTHR40980:SF4">
    <property type="entry name" value="TONB-DEPENDENT RECEPTOR-LIKE BETA-BARREL DOMAIN-CONTAINING PROTEIN"/>
    <property type="match status" value="1"/>
</dbReference>
<evidence type="ECO:0000259" key="9">
    <source>
        <dbReference type="Pfam" id="PF07715"/>
    </source>
</evidence>
<dbReference type="InterPro" id="IPR041700">
    <property type="entry name" value="OMP_b-brl_3"/>
</dbReference>
<dbReference type="Gene3D" id="2.40.170.20">
    <property type="entry name" value="TonB-dependent receptor, beta-barrel domain"/>
    <property type="match status" value="1"/>
</dbReference>
<sequence>MAVTPVHAQEASNTEETPKTDTAPTVTVKGKKPLNRTDRQVYDVTKDPDHETATAEDTLKKIPGVNVDADGNVTIRGNQAKVLVNGRPWLMYVGDNRAAALRAMPSSMIASIEVISTPGAQYGSDGTGGIINIVTKRSLPPGWFASTTAQVSSNGAGMVNGAFQYNKDKLTVSAFANLADFRSESRSDFRLAQLAPDGRPFMATDTSNLSDFESRLGMVNGSADYQLDDNDSLSGQFSYLSSSGTGGGEGRTARSDATGAPIDLYDSASAFRFDNETQTLGLGWTRTGQTAGDALKVDLKVNRNTSTNRSDNLSDYSLSSVPENQGLRAQNSRNTSETTNAAFSIDYNKGLKSGEVTTGLQITHDDADNTNESSFLYTPGVETPALNPAFSNPFAYKQTISAAYATYQTMLGDHWVVLGGLRAEALEFESRDAATGAPVKIDYTNLNPSAFATYVISEQKKLRFNYSRRLQRPTAWDLNPTLRYGGAQQVSLGTPDLKPQETDSFEGSYEYAKDMISLSVRGYRLQNRKIISNVRTFIDDPQNAGNQVVQISRRNAGQSDQTGVQFDYRGQLKPNLSINVTLNVFEIDMTLPDMPDRSQVTVGSQIGLNYFSKKGHSVSVNLNSQGKQINDYGYMVGNTGVFATYNHALSPTLTLTVMAQDVFRTTKTKFVTETRDSRGLSYTTRQAPTISISLSRRFGSGYGPPKPKNKRH</sequence>
<comment type="caution">
    <text evidence="11">The sequence shown here is derived from an EMBL/GenBank/DDBJ whole genome shotgun (WGS) entry which is preliminary data.</text>
</comment>
<evidence type="ECO:0000256" key="4">
    <source>
        <dbReference type="ARBA" id="ARBA00022692"/>
    </source>
</evidence>
<dbReference type="EMBL" id="JAQQKV010000001">
    <property type="protein sequence ID" value="MDC7675670.1"/>
    <property type="molecule type" value="Genomic_DNA"/>
</dbReference>
<accession>A0ABT5HHN4</accession>
<evidence type="ECO:0000256" key="7">
    <source>
        <dbReference type="PROSITE-ProRule" id="PRU01360"/>
    </source>
</evidence>
<evidence type="ECO:0000256" key="6">
    <source>
        <dbReference type="ARBA" id="ARBA00023237"/>
    </source>
</evidence>
<feature type="region of interest" description="Disordered" evidence="8">
    <location>
        <begin position="238"/>
        <end position="259"/>
    </location>
</feature>
<dbReference type="PANTHER" id="PTHR40980">
    <property type="entry name" value="PLUG DOMAIN-CONTAINING PROTEIN"/>
    <property type="match status" value="1"/>
</dbReference>
<evidence type="ECO:0000259" key="10">
    <source>
        <dbReference type="Pfam" id="PF14905"/>
    </source>
</evidence>
<evidence type="ECO:0000256" key="5">
    <source>
        <dbReference type="ARBA" id="ARBA00023136"/>
    </source>
</evidence>
<reference evidence="11 12" key="1">
    <citation type="submission" date="2023-01" db="EMBL/GenBank/DDBJ databases">
        <title>Novel species of the genus Asticcacaulis isolated from rivers.</title>
        <authorList>
            <person name="Lu H."/>
        </authorList>
    </citation>
    <scope>NUCLEOTIDE SEQUENCE [LARGE SCALE GENOMIC DNA]</scope>
    <source>
        <strain evidence="11 12">LKC15W</strain>
    </source>
</reference>
<comment type="subcellular location">
    <subcellularLocation>
        <location evidence="1 7">Cell outer membrane</location>
        <topology evidence="1 7">Multi-pass membrane protein</topology>
    </subcellularLocation>
</comment>
<dbReference type="InterPro" id="IPR039426">
    <property type="entry name" value="TonB-dep_rcpt-like"/>
</dbReference>
<protein>
    <submittedName>
        <fullName evidence="11">TonB-dependent receptor</fullName>
    </submittedName>
</protein>
<proteinExistence type="inferred from homology"/>
<feature type="compositionally biased region" description="Polar residues" evidence="8">
    <location>
        <begin position="10"/>
        <end position="25"/>
    </location>
</feature>
<dbReference type="InterPro" id="IPR037066">
    <property type="entry name" value="Plug_dom_sf"/>
</dbReference>
<comment type="similarity">
    <text evidence="7">Belongs to the TonB-dependent receptor family.</text>
</comment>
<keyword evidence="12" id="KW-1185">Reference proteome</keyword>
<evidence type="ECO:0000256" key="2">
    <source>
        <dbReference type="ARBA" id="ARBA00022448"/>
    </source>
</evidence>
<dbReference type="Pfam" id="PF14905">
    <property type="entry name" value="OMP_b-brl_3"/>
    <property type="match status" value="1"/>
</dbReference>
<evidence type="ECO:0000256" key="8">
    <source>
        <dbReference type="SAM" id="MobiDB-lite"/>
    </source>
</evidence>
<keyword evidence="4 7" id="KW-0812">Transmembrane</keyword>
<dbReference type="PROSITE" id="PS52016">
    <property type="entry name" value="TONB_DEPENDENT_REC_3"/>
    <property type="match status" value="1"/>
</dbReference>
<evidence type="ECO:0000313" key="12">
    <source>
        <dbReference type="Proteomes" id="UP001218579"/>
    </source>
</evidence>
<organism evidence="11 12">
    <name type="scientific">Asticcacaulis machinosus</name>
    <dbReference type="NCBI Taxonomy" id="2984211"/>
    <lineage>
        <taxon>Bacteria</taxon>
        <taxon>Pseudomonadati</taxon>
        <taxon>Pseudomonadota</taxon>
        <taxon>Alphaproteobacteria</taxon>
        <taxon>Caulobacterales</taxon>
        <taxon>Caulobacteraceae</taxon>
        <taxon>Asticcacaulis</taxon>
    </lineage>
</organism>
<dbReference type="InterPro" id="IPR036942">
    <property type="entry name" value="Beta-barrel_TonB_sf"/>
</dbReference>
<name>A0ABT5HHN4_9CAUL</name>
<keyword evidence="6 7" id="KW-0998">Cell outer membrane</keyword>
<dbReference type="InterPro" id="IPR012910">
    <property type="entry name" value="Plug_dom"/>
</dbReference>
<dbReference type="SUPFAM" id="SSF56935">
    <property type="entry name" value="Porins"/>
    <property type="match status" value="1"/>
</dbReference>
<dbReference type="Proteomes" id="UP001218579">
    <property type="component" value="Unassembled WGS sequence"/>
</dbReference>
<keyword evidence="2 7" id="KW-0813">Transport</keyword>
<keyword evidence="11" id="KW-0675">Receptor</keyword>
<dbReference type="Pfam" id="PF07715">
    <property type="entry name" value="Plug"/>
    <property type="match status" value="1"/>
</dbReference>
<feature type="domain" description="Outer membrane protein beta-barrel" evidence="10">
    <location>
        <begin position="290"/>
        <end position="694"/>
    </location>
</feature>
<gene>
    <name evidence="11" type="ORF">PQU98_06000</name>
</gene>
<dbReference type="Gene3D" id="2.170.130.10">
    <property type="entry name" value="TonB-dependent receptor, plug domain"/>
    <property type="match status" value="1"/>
</dbReference>